<dbReference type="RefSeq" id="WP_099018095.1">
    <property type="nucleotide sequence ID" value="NZ_NIHB01000001.1"/>
</dbReference>
<dbReference type="EMBL" id="SNZB01000001">
    <property type="protein sequence ID" value="TDR23251.1"/>
    <property type="molecule type" value="Genomic_DNA"/>
</dbReference>
<dbReference type="Gene3D" id="3.40.50.300">
    <property type="entry name" value="P-loop containing nucleotide triphosphate hydrolases"/>
    <property type="match status" value="1"/>
</dbReference>
<feature type="domain" description="Sulfotransferase" evidence="3">
    <location>
        <begin position="5"/>
        <end position="273"/>
    </location>
</feature>
<keyword evidence="2 4" id="KW-0808">Transferase</keyword>
<dbReference type="PANTHER" id="PTHR11783">
    <property type="entry name" value="SULFOTRANSFERASE SULT"/>
    <property type="match status" value="1"/>
</dbReference>
<dbReference type="Proteomes" id="UP000295724">
    <property type="component" value="Unassembled WGS sequence"/>
</dbReference>
<keyword evidence="5" id="KW-1185">Reference proteome</keyword>
<protein>
    <submittedName>
        <fullName evidence="4">Sulfotransferase domain-containing protein</fullName>
    </submittedName>
</protein>
<dbReference type="OrthoDB" id="9804504at2"/>
<dbReference type="Pfam" id="PF00685">
    <property type="entry name" value="Sulfotransfer_1"/>
    <property type="match status" value="1"/>
</dbReference>
<evidence type="ECO:0000259" key="3">
    <source>
        <dbReference type="Pfam" id="PF00685"/>
    </source>
</evidence>
<evidence type="ECO:0000313" key="5">
    <source>
        <dbReference type="Proteomes" id="UP000295724"/>
    </source>
</evidence>
<evidence type="ECO:0000256" key="1">
    <source>
        <dbReference type="ARBA" id="ARBA00005771"/>
    </source>
</evidence>
<dbReference type="InterPro" id="IPR000863">
    <property type="entry name" value="Sulfotransferase_dom"/>
</dbReference>
<accession>A0A4V3DIS0</accession>
<dbReference type="InterPro" id="IPR027417">
    <property type="entry name" value="P-loop_NTPase"/>
</dbReference>
<reference evidence="4 5" key="1">
    <citation type="submission" date="2019-03" db="EMBL/GenBank/DDBJ databases">
        <title>Genomic Encyclopedia of Type Strains, Phase IV (KMG-IV): sequencing the most valuable type-strain genomes for metagenomic binning, comparative biology and taxonomic classification.</title>
        <authorList>
            <person name="Goeker M."/>
        </authorList>
    </citation>
    <scope>NUCLEOTIDE SEQUENCE [LARGE SCALE GENOMIC DNA]</scope>
    <source>
        <strain evidence="4 5">DSM 25488</strain>
    </source>
</reference>
<sequence>MGNILWIASYPKSGNTWVRAFLHNYLDNKNTAVDINTLHRDFVDEVKAFRYQPFLTKGQSTTDLSIEEVCAIRPMVQAQMAAEAPATLFVKTHNFQGAYKGFPLHNWQVSSGAIYIVRNPLDVAVSLKHYFDYSYDEAIAYMAADMAGTPNEVENVPQVISSWSQHVASWTQEEGRNMLVLRYEDLLAHTQRSFRKVESLLGLKKDVKRLAKAIRFSSFKQLKQQEQQTGFAEKHENAGHFFRKGHTEQWREELSDAQIRQIITDHKTQMQRFKYIPKDYI</sequence>
<comment type="similarity">
    <text evidence="1">Belongs to the sulfotransferase 1 family.</text>
</comment>
<dbReference type="AlphaFoldDB" id="A0A4V3DIS0"/>
<proteinExistence type="inferred from homology"/>
<evidence type="ECO:0000313" key="4">
    <source>
        <dbReference type="EMBL" id="TDR23251.1"/>
    </source>
</evidence>
<organism evidence="4 5">
    <name type="scientific">Marinicella litoralis</name>
    <dbReference type="NCBI Taxonomy" id="644220"/>
    <lineage>
        <taxon>Bacteria</taxon>
        <taxon>Pseudomonadati</taxon>
        <taxon>Pseudomonadota</taxon>
        <taxon>Gammaproteobacteria</taxon>
        <taxon>Lysobacterales</taxon>
        <taxon>Marinicellaceae</taxon>
        <taxon>Marinicella</taxon>
    </lineage>
</organism>
<gene>
    <name evidence="4" type="ORF">C8D91_0111</name>
</gene>
<evidence type="ECO:0000256" key="2">
    <source>
        <dbReference type="ARBA" id="ARBA00022679"/>
    </source>
</evidence>
<comment type="caution">
    <text evidence="4">The sequence shown here is derived from an EMBL/GenBank/DDBJ whole genome shotgun (WGS) entry which is preliminary data.</text>
</comment>
<dbReference type="SUPFAM" id="SSF52540">
    <property type="entry name" value="P-loop containing nucleoside triphosphate hydrolases"/>
    <property type="match status" value="1"/>
</dbReference>
<dbReference type="GO" id="GO:0008146">
    <property type="term" value="F:sulfotransferase activity"/>
    <property type="evidence" value="ECO:0007669"/>
    <property type="project" value="InterPro"/>
</dbReference>
<name>A0A4V3DIS0_9GAMM</name>